<dbReference type="PROSITE" id="PS50048">
    <property type="entry name" value="ZN2_CY6_FUNGAL_2"/>
    <property type="match status" value="1"/>
</dbReference>
<reference evidence="3 4" key="1">
    <citation type="submission" date="2016-03" db="EMBL/GenBank/DDBJ databases">
        <authorList>
            <person name="Ploux O."/>
        </authorList>
    </citation>
    <scope>NUCLEOTIDE SEQUENCE [LARGE SCALE GENOMIC DNA]</scope>
    <source>
        <strain evidence="3 4">UAMH 11012</strain>
    </source>
</reference>
<keyword evidence="1" id="KW-0539">Nucleus</keyword>
<evidence type="ECO:0000256" key="1">
    <source>
        <dbReference type="ARBA" id="ARBA00023242"/>
    </source>
</evidence>
<sequence length="483" mass="55354">MSPEEAATPVLVPKRQHKKSRNGCQQCKLRKVKCDERRPLCKNCARHYKDIEKCDFATTQNEPHIVPARPLLSIKKTSGMARKPPKNVLLFGPGSGIDPFECYPKSHVPNTQRLMHHYFQNFNNKTYPVHLDHEAFPIMQAVWQLAADDPVLFHATLQLSALDLEILRGGDREAQNKFLLNKECISLLRERVEDPILGLSDQTIASVLFLIIVEFERNNFRMVEMHVSGLKRMVKLRGGLEEIRESNHMLANLIFGITLTVTTELQFIPETRFEPMSADTMELAPDLRLFRFDNADLAKDHAQILRFLRYMTNLADMTWPHNAAPSKCSEILARVLALPIPVDEGPLVASVSESMRLAAVSLCFMPWKNNYPSPELMLNTMMHKLKLALGPLLTISGGNHTLLPWLLSTGALVSEPPERNWFIGHLVPVVTAMRIRSWAEMKPHLTKVLWMEYFCEVPFKELWEIVEEKRKDLDLVDLDVWQQ</sequence>
<dbReference type="Pfam" id="PF00172">
    <property type="entry name" value="Zn_clus"/>
    <property type="match status" value="1"/>
</dbReference>
<dbReference type="Gene3D" id="4.10.240.10">
    <property type="entry name" value="Zn(2)-C6 fungal-type DNA-binding domain"/>
    <property type="match status" value="1"/>
</dbReference>
<dbReference type="SMART" id="SM00066">
    <property type="entry name" value="GAL4"/>
    <property type="match status" value="1"/>
</dbReference>
<dbReference type="AlphaFoldDB" id="A0A1L7WHE7"/>
<protein>
    <recommendedName>
        <fullName evidence="2">Zn(2)-C6 fungal-type domain-containing protein</fullName>
    </recommendedName>
</protein>
<dbReference type="InterPro" id="IPR001138">
    <property type="entry name" value="Zn2Cys6_DnaBD"/>
</dbReference>
<dbReference type="EMBL" id="FJOG01000002">
    <property type="protein sequence ID" value="CZR52185.1"/>
    <property type="molecule type" value="Genomic_DNA"/>
</dbReference>
<dbReference type="InterPro" id="IPR036864">
    <property type="entry name" value="Zn2-C6_fun-type_DNA-bd_sf"/>
</dbReference>
<dbReference type="PANTHER" id="PTHR37540">
    <property type="entry name" value="TRANSCRIPTION FACTOR (ACR-2), PUTATIVE-RELATED-RELATED"/>
    <property type="match status" value="1"/>
</dbReference>
<dbReference type="STRING" id="576137.A0A1L7WHE7"/>
<dbReference type="InterPro" id="IPR021858">
    <property type="entry name" value="Fun_TF"/>
</dbReference>
<dbReference type="OrthoDB" id="4158087at2759"/>
<accession>A0A1L7WHE7</accession>
<dbReference type="GO" id="GO:0008270">
    <property type="term" value="F:zinc ion binding"/>
    <property type="evidence" value="ECO:0007669"/>
    <property type="project" value="InterPro"/>
</dbReference>
<dbReference type="GO" id="GO:0000981">
    <property type="term" value="F:DNA-binding transcription factor activity, RNA polymerase II-specific"/>
    <property type="evidence" value="ECO:0007669"/>
    <property type="project" value="InterPro"/>
</dbReference>
<evidence type="ECO:0000313" key="4">
    <source>
        <dbReference type="Proteomes" id="UP000184330"/>
    </source>
</evidence>
<dbReference type="CDD" id="cd00067">
    <property type="entry name" value="GAL4"/>
    <property type="match status" value="1"/>
</dbReference>
<dbReference type="Pfam" id="PF11951">
    <property type="entry name" value="Fungal_trans_2"/>
    <property type="match status" value="1"/>
</dbReference>
<name>A0A1L7WHE7_9HELO</name>
<evidence type="ECO:0000259" key="2">
    <source>
        <dbReference type="PROSITE" id="PS50048"/>
    </source>
</evidence>
<proteinExistence type="predicted"/>
<organism evidence="3 4">
    <name type="scientific">Phialocephala subalpina</name>
    <dbReference type="NCBI Taxonomy" id="576137"/>
    <lineage>
        <taxon>Eukaryota</taxon>
        <taxon>Fungi</taxon>
        <taxon>Dikarya</taxon>
        <taxon>Ascomycota</taxon>
        <taxon>Pezizomycotina</taxon>
        <taxon>Leotiomycetes</taxon>
        <taxon>Helotiales</taxon>
        <taxon>Mollisiaceae</taxon>
        <taxon>Phialocephala</taxon>
        <taxon>Phialocephala fortinii species complex</taxon>
    </lineage>
</organism>
<keyword evidence="4" id="KW-1185">Reference proteome</keyword>
<dbReference type="Proteomes" id="UP000184330">
    <property type="component" value="Unassembled WGS sequence"/>
</dbReference>
<gene>
    <name evidence="3" type="ORF">PAC_02062</name>
</gene>
<dbReference type="SUPFAM" id="SSF57701">
    <property type="entry name" value="Zn2/Cys6 DNA-binding domain"/>
    <property type="match status" value="1"/>
</dbReference>
<evidence type="ECO:0000313" key="3">
    <source>
        <dbReference type="EMBL" id="CZR52185.1"/>
    </source>
</evidence>
<feature type="domain" description="Zn(2)-C6 fungal-type" evidence="2">
    <location>
        <begin position="23"/>
        <end position="56"/>
    </location>
</feature>
<dbReference type="PANTHER" id="PTHR37540:SF5">
    <property type="entry name" value="TRANSCRIPTION FACTOR DOMAIN-CONTAINING PROTEIN"/>
    <property type="match status" value="1"/>
</dbReference>